<reference evidence="3 4" key="1">
    <citation type="submission" date="2020-04" db="EMBL/GenBank/DDBJ databases">
        <authorList>
            <person name="Doyle D.A."/>
        </authorList>
    </citation>
    <scope>NUCLEOTIDE SEQUENCE [LARGE SCALE GENOMIC DNA]</scope>
    <source>
        <strain evidence="3 4">P21</strain>
    </source>
</reference>
<dbReference type="InterPro" id="IPR039566">
    <property type="entry name" value="CvfB_S1_st"/>
</dbReference>
<keyword evidence="4" id="KW-1185">Reference proteome</keyword>
<evidence type="ECO:0000256" key="1">
    <source>
        <dbReference type="PIRNR" id="PIRNR012524"/>
    </source>
</evidence>
<dbReference type="PIRSF" id="PIRSF012524">
    <property type="entry name" value="YitL_S1"/>
    <property type="match status" value="1"/>
</dbReference>
<name>A0A7Y0HN77_9CLOT</name>
<dbReference type="Pfam" id="PF13509">
    <property type="entry name" value="S1_2"/>
    <property type="match status" value="2"/>
</dbReference>
<dbReference type="GO" id="GO:0003677">
    <property type="term" value="F:DNA binding"/>
    <property type="evidence" value="ECO:0007669"/>
    <property type="project" value="UniProtKB-KW"/>
</dbReference>
<dbReference type="AlphaFoldDB" id="A0A7Y0HN77"/>
<dbReference type="InterPro" id="IPR040764">
    <property type="entry name" value="CvfB_WH"/>
</dbReference>
<dbReference type="EMBL" id="JABBNI010000015">
    <property type="protein sequence ID" value="NMM62895.1"/>
    <property type="molecule type" value="Genomic_DNA"/>
</dbReference>
<dbReference type="SMART" id="SM00316">
    <property type="entry name" value="S1"/>
    <property type="match status" value="3"/>
</dbReference>
<comment type="similarity">
    <text evidence="1">Belongs to the CvfB family.</text>
</comment>
<evidence type="ECO:0000313" key="4">
    <source>
        <dbReference type="Proteomes" id="UP000537131"/>
    </source>
</evidence>
<evidence type="ECO:0000313" key="3">
    <source>
        <dbReference type="EMBL" id="NMM62895.1"/>
    </source>
</evidence>
<comment type="caution">
    <text evidence="3">The sequence shown here is derived from an EMBL/GenBank/DDBJ whole genome shotgun (WGS) entry which is preliminary data.</text>
</comment>
<reference evidence="3 4" key="2">
    <citation type="submission" date="2020-06" db="EMBL/GenBank/DDBJ databases">
        <title>Complete Genome Sequence of Clostridium muelleri sp. nov. P21T, an Acid-Alcohol Producing Acetogen Isolated from Old Hay.</title>
        <authorList>
            <person name="Duncan K.E."/>
            <person name="Tanner R.S."/>
        </authorList>
    </citation>
    <scope>NUCLEOTIDE SEQUENCE [LARGE SCALE GENOMIC DNA]</scope>
    <source>
        <strain evidence="3 4">P21</strain>
    </source>
</reference>
<proteinExistence type="inferred from homology"/>
<dbReference type="RefSeq" id="WP_169297500.1">
    <property type="nucleotide sequence ID" value="NZ_JABBNI010000015.1"/>
</dbReference>
<dbReference type="InterPro" id="IPR012340">
    <property type="entry name" value="NA-bd_OB-fold"/>
</dbReference>
<dbReference type="Proteomes" id="UP000537131">
    <property type="component" value="Unassembled WGS sequence"/>
</dbReference>
<accession>A0A7Y0HN77</accession>
<dbReference type="PANTHER" id="PTHR37296">
    <property type="entry name" value="CONSERVED VIRULENCE FACTOR B"/>
    <property type="match status" value="1"/>
</dbReference>
<organism evidence="3 4">
    <name type="scientific">Clostridium muellerianum</name>
    <dbReference type="NCBI Taxonomy" id="2716538"/>
    <lineage>
        <taxon>Bacteria</taxon>
        <taxon>Bacillati</taxon>
        <taxon>Bacillota</taxon>
        <taxon>Clostridia</taxon>
        <taxon>Eubacteriales</taxon>
        <taxon>Clostridiaceae</taxon>
        <taxon>Clostridium</taxon>
    </lineage>
</organism>
<dbReference type="InterPro" id="IPR014464">
    <property type="entry name" value="CvfB_fam"/>
</dbReference>
<dbReference type="InterPro" id="IPR036388">
    <property type="entry name" value="WH-like_DNA-bd_sf"/>
</dbReference>
<evidence type="ECO:0000259" key="2">
    <source>
        <dbReference type="PROSITE" id="PS50126"/>
    </source>
</evidence>
<dbReference type="PROSITE" id="PS50126">
    <property type="entry name" value="S1"/>
    <property type="match status" value="1"/>
</dbReference>
<dbReference type="SUPFAM" id="SSF50249">
    <property type="entry name" value="Nucleic acid-binding proteins"/>
    <property type="match status" value="1"/>
</dbReference>
<dbReference type="PANTHER" id="PTHR37296:SF1">
    <property type="entry name" value="CONSERVED VIRULENCE FACTOR B"/>
    <property type="match status" value="1"/>
</dbReference>
<keyword evidence="3" id="KW-0238">DNA-binding</keyword>
<dbReference type="Pfam" id="PF17783">
    <property type="entry name" value="WHD_CvfB"/>
    <property type="match status" value="1"/>
</dbReference>
<protein>
    <submittedName>
        <fullName evidence="3">DNA-binding protein</fullName>
    </submittedName>
</protein>
<sequence length="294" mass="33640">MVNIGEFNTLKVVREADFGYYLDAGTGRTSDDILLPTKSALEKELSIGDEVNAFIYRDSKDRIIATLKEPLATVGEIAYLKVVSKTKIGSFIDFGMERDIFVPMKEQLYTLEIGNYYLFYIYLDKTNRIAATTDIDRYLEDLDVEEPDEIVNSKYRVGDEVTGIVYGFQTNGSAMVAIDNVYRGVILRNEYFVDFKEGYELKLRIKKIYEDGKIGLTPRKRAAEERTELQENIVQYLKKHNGSMPFNDKSSPEDIKKVFHESKNYFKNALGGLMKQGIIEQDQEGTRLKASSKK</sequence>
<dbReference type="Gene3D" id="1.10.10.10">
    <property type="entry name" value="Winged helix-like DNA-binding domain superfamily/Winged helix DNA-binding domain"/>
    <property type="match status" value="1"/>
</dbReference>
<feature type="domain" description="S1 motif" evidence="2">
    <location>
        <begin position="158"/>
        <end position="219"/>
    </location>
</feature>
<gene>
    <name evidence="3" type="ORF">HBE96_09310</name>
</gene>
<dbReference type="Gene3D" id="2.40.50.140">
    <property type="entry name" value="Nucleic acid-binding proteins"/>
    <property type="match status" value="2"/>
</dbReference>
<dbReference type="InterPro" id="IPR003029">
    <property type="entry name" value="S1_domain"/>
</dbReference>